<keyword evidence="3" id="KW-0378">Hydrolase</keyword>
<dbReference type="InterPro" id="IPR017850">
    <property type="entry name" value="Alkaline_phosphatase_core_sf"/>
</dbReference>
<accession>A0A5C6G1A1</accession>
<dbReference type="Pfam" id="PF00884">
    <property type="entry name" value="Sulfatase"/>
    <property type="match status" value="2"/>
</dbReference>
<dbReference type="AlphaFoldDB" id="A0A5C6G1A1"/>
<sequence>MTDDQDVHLNSLDFQPSVQKHFIQQGTWLQKHFCTVSLCCPSRVSLLTGQAAHNTNVTDVALPYGGYPRFIQRGYNENYLPVWLQQAGYNTYYAGKLMNAHSIDTYDKPHAAGSVEFLGDAIEARKPFFLGVAPIAPHAETVGDAFEAPVPAKRHENLFPDVKVPRWPSFNARAVSLSELAPRVKYSILTVILSQSGAVSYLRNLPELAYDQIDYMDTFYRRRLQSLQAVDDLIEAIMAKLESHPDMLANTYLFYTSDNGYHIGQHRLPPGKTCGIEEDVNVPFIARGPGIPVGHVGRFPTSHTDLVPTIFELAGIPQREEFDGEPMPLKENRQGRTSTKSEHINIEFWGAGIVEGTAFDNLSKDALDRYTYKTLRVDTDDYAFMYTVWCTNEHELYNMKVSVNGEQ</sequence>
<dbReference type="Proteomes" id="UP000317257">
    <property type="component" value="Unassembled WGS sequence"/>
</dbReference>
<keyword evidence="2" id="KW-0732">Signal</keyword>
<evidence type="ECO:0000313" key="6">
    <source>
        <dbReference type="EMBL" id="TWU70997.1"/>
    </source>
</evidence>
<reference evidence="7" key="1">
    <citation type="submission" date="2018-12" db="EMBL/GenBank/DDBJ databases">
        <title>The complete genome of Metarhizium rileyi, a key fungal pathogen of Lepidoptera.</title>
        <authorList>
            <person name="Binneck E."/>
            <person name="Lastra C.C.L."/>
            <person name="Sosa-Gomez D.R."/>
        </authorList>
    </citation>
    <scope>NUCLEOTIDE SEQUENCE [LARGE SCALE GENOMIC DNA]</scope>
    <source>
        <strain evidence="7">Cep018-CH2</strain>
    </source>
</reference>
<comment type="caution">
    <text evidence="6">The sequence shown here is derived from an EMBL/GenBank/DDBJ whole genome shotgun (WGS) entry which is preliminary data.</text>
</comment>
<keyword evidence="4" id="KW-0325">Glycoprotein</keyword>
<protein>
    <recommendedName>
        <fullName evidence="5">Sulfatase N-terminal domain-containing protein</fullName>
    </recommendedName>
</protein>
<comment type="similarity">
    <text evidence="1">Belongs to the sulfatase family.</text>
</comment>
<evidence type="ECO:0000256" key="2">
    <source>
        <dbReference type="ARBA" id="ARBA00022729"/>
    </source>
</evidence>
<dbReference type="SUPFAM" id="SSF53649">
    <property type="entry name" value="Alkaline phosphatase-like"/>
    <property type="match status" value="1"/>
</dbReference>
<feature type="domain" description="Sulfatase N-terminal" evidence="5">
    <location>
        <begin position="16"/>
        <end position="99"/>
    </location>
</feature>
<evidence type="ECO:0000313" key="7">
    <source>
        <dbReference type="Proteomes" id="UP000317257"/>
    </source>
</evidence>
<dbReference type="PROSITE" id="PS00523">
    <property type="entry name" value="SULFATASE_1"/>
    <property type="match status" value="1"/>
</dbReference>
<feature type="domain" description="Sulfatase N-terminal" evidence="5">
    <location>
        <begin position="106"/>
        <end position="316"/>
    </location>
</feature>
<dbReference type="Gene3D" id="3.40.720.10">
    <property type="entry name" value="Alkaline Phosphatase, subunit A"/>
    <property type="match status" value="2"/>
</dbReference>
<dbReference type="CDD" id="cd16147">
    <property type="entry name" value="G6S"/>
    <property type="match status" value="1"/>
</dbReference>
<dbReference type="EMBL" id="SBHS01000055">
    <property type="protein sequence ID" value="TWU70997.1"/>
    <property type="molecule type" value="Genomic_DNA"/>
</dbReference>
<evidence type="ECO:0000256" key="3">
    <source>
        <dbReference type="ARBA" id="ARBA00022801"/>
    </source>
</evidence>
<evidence type="ECO:0000256" key="4">
    <source>
        <dbReference type="ARBA" id="ARBA00023180"/>
    </source>
</evidence>
<organism evidence="6 7">
    <name type="scientific">Metarhizium rileyi (strain RCEF 4871)</name>
    <name type="common">Nomuraea rileyi</name>
    <dbReference type="NCBI Taxonomy" id="1649241"/>
    <lineage>
        <taxon>Eukaryota</taxon>
        <taxon>Fungi</taxon>
        <taxon>Dikarya</taxon>
        <taxon>Ascomycota</taxon>
        <taxon>Pezizomycotina</taxon>
        <taxon>Sordariomycetes</taxon>
        <taxon>Hypocreomycetidae</taxon>
        <taxon>Hypocreales</taxon>
        <taxon>Clavicipitaceae</taxon>
        <taxon>Metarhizium</taxon>
    </lineage>
</organism>
<dbReference type="GO" id="GO:0008449">
    <property type="term" value="F:N-acetylglucosamine-6-sulfatase activity"/>
    <property type="evidence" value="ECO:0007669"/>
    <property type="project" value="TreeGrafter"/>
</dbReference>
<dbReference type="PANTHER" id="PTHR43108:SF8">
    <property type="entry name" value="SD21168P"/>
    <property type="match status" value="1"/>
</dbReference>
<evidence type="ECO:0000259" key="5">
    <source>
        <dbReference type="Pfam" id="PF00884"/>
    </source>
</evidence>
<dbReference type="InterPro" id="IPR000917">
    <property type="entry name" value="Sulfatase_N"/>
</dbReference>
<proteinExistence type="inferred from homology"/>
<dbReference type="InterPro" id="IPR024607">
    <property type="entry name" value="Sulfatase_CS"/>
</dbReference>
<evidence type="ECO:0000256" key="1">
    <source>
        <dbReference type="ARBA" id="ARBA00008779"/>
    </source>
</evidence>
<gene>
    <name evidence="6" type="ORF">ED733_001235</name>
</gene>
<dbReference type="GO" id="GO:0005539">
    <property type="term" value="F:glycosaminoglycan binding"/>
    <property type="evidence" value="ECO:0007669"/>
    <property type="project" value="TreeGrafter"/>
</dbReference>
<name>A0A5C6G1A1_METRR</name>
<dbReference type="PANTHER" id="PTHR43108">
    <property type="entry name" value="N-ACETYLGLUCOSAMINE-6-SULFATASE FAMILY MEMBER"/>
    <property type="match status" value="1"/>
</dbReference>